<dbReference type="PATRIC" id="fig|49338.4.peg.566"/>
<dbReference type="InterPro" id="IPR056510">
    <property type="entry name" value="WapI"/>
</dbReference>
<evidence type="ECO:0000313" key="2">
    <source>
        <dbReference type="EMBL" id="KTE92853.1"/>
    </source>
</evidence>
<protein>
    <submittedName>
        <fullName evidence="1">Uncharacterized protein</fullName>
    </submittedName>
</protein>
<evidence type="ECO:0000313" key="1">
    <source>
        <dbReference type="EMBL" id="CDX00420.1"/>
    </source>
</evidence>
<dbReference type="Pfam" id="PF24716">
    <property type="entry name" value="WapI"/>
    <property type="match status" value="1"/>
</dbReference>
<dbReference type="RefSeq" id="WP_011459071.1">
    <property type="nucleotide sequence ID" value="NZ_LK996017.1"/>
</dbReference>
<evidence type="ECO:0000313" key="3">
    <source>
        <dbReference type="Proteomes" id="UP000054623"/>
    </source>
</evidence>
<proteinExistence type="predicted"/>
<name>A0A098AWD0_DESHA</name>
<dbReference type="EMBL" id="LK996017">
    <property type="protein sequence ID" value="CDX00420.1"/>
    <property type="molecule type" value="Genomic_DNA"/>
</dbReference>
<reference evidence="2 3" key="2">
    <citation type="submission" date="2015-12" db="EMBL/GenBank/DDBJ databases">
        <title>Draft Genome Sequence of Desulfitobacterium hafniense Strain DH, a Sulfate-reducing Bacterium Isolated from Paddy Soils.</title>
        <authorList>
            <person name="Bao P."/>
            <person name="Zhang X."/>
            <person name="Li G."/>
        </authorList>
    </citation>
    <scope>NUCLEOTIDE SEQUENCE [LARGE SCALE GENOMIC DNA]</scope>
    <source>
        <strain evidence="2 3">DH</strain>
    </source>
</reference>
<sequence length="175" mass="20365">MLRGSHGDEFSLRIVGYEFPDKDNDLGFDSNWLIVEVYCKHGEKTWVKRAPSLLTWEAGILIKWARDILYKQPESEVLEFIEPNLLFQALRGENGKIETLRVTLGHETCPDWVHTLRKPAYFSMDFAINPEDIEAFCQSLEADLLIYPRRLQGIKELASSPRDRLRIVKKDNDRT</sequence>
<dbReference type="EMBL" id="LOCK01000010">
    <property type="protein sequence ID" value="KTE92853.1"/>
    <property type="molecule type" value="Genomic_DNA"/>
</dbReference>
<dbReference type="OrthoDB" id="2110614at2"/>
<dbReference type="AlphaFoldDB" id="A0A098AWD0"/>
<organism evidence="1">
    <name type="scientific">Desulfitobacterium hafniense</name>
    <name type="common">Desulfitobacterium frappieri</name>
    <dbReference type="NCBI Taxonomy" id="49338"/>
    <lineage>
        <taxon>Bacteria</taxon>
        <taxon>Bacillati</taxon>
        <taxon>Bacillota</taxon>
        <taxon>Clostridia</taxon>
        <taxon>Eubacteriales</taxon>
        <taxon>Desulfitobacteriaceae</taxon>
        <taxon>Desulfitobacterium</taxon>
    </lineage>
</organism>
<accession>A0A098AWD0</accession>
<dbReference type="Proteomes" id="UP000054623">
    <property type="component" value="Unassembled WGS sequence"/>
</dbReference>
<gene>
    <name evidence="2" type="ORF">AT727_16835</name>
    <name evidence="1" type="ORF">DPCES_0533</name>
</gene>
<reference evidence="1" key="1">
    <citation type="submission" date="2014-07" db="EMBL/GenBank/DDBJ databases">
        <authorList>
            <person name="Hornung V.Bastian."/>
        </authorList>
    </citation>
    <scope>NUCLEOTIDE SEQUENCE</scope>
    <source>
        <strain evidence="1">PCE-S</strain>
    </source>
</reference>